<evidence type="ECO:0000259" key="7">
    <source>
        <dbReference type="PROSITE" id="PS50075"/>
    </source>
</evidence>
<dbReference type="SUPFAM" id="SSF52151">
    <property type="entry name" value="FabD/lysophospholipase-like"/>
    <property type="match status" value="1"/>
</dbReference>
<dbReference type="KEGG" id="sdv:BN159_2142"/>
<dbReference type="InterPro" id="IPR036736">
    <property type="entry name" value="ACP-like_sf"/>
</dbReference>
<evidence type="ECO:0000256" key="2">
    <source>
        <dbReference type="ARBA" id="ARBA00022553"/>
    </source>
</evidence>
<keyword evidence="1" id="KW-0596">Phosphopantetheine</keyword>
<dbReference type="Gene3D" id="3.40.47.10">
    <property type="match status" value="1"/>
</dbReference>
<reference evidence="9 10" key="1">
    <citation type="journal article" date="2012" name="J. Bacteriol.">
        <title>Genome sequence of the bacterium Streptomyces davawensis JCM 4913 and heterologous production of the unique antibiotic roseoflavin.</title>
        <authorList>
            <person name="Jankowitsch F."/>
            <person name="Schwarz J."/>
            <person name="Ruckert C."/>
            <person name="Gust B."/>
            <person name="Szczepanowski R."/>
            <person name="Blom J."/>
            <person name="Pelzer S."/>
            <person name="Kalinowski J."/>
            <person name="Mack M."/>
        </authorList>
    </citation>
    <scope>NUCLEOTIDE SEQUENCE [LARGE SCALE GENOMIC DNA]</scope>
    <source>
        <strain evidence="10">DSM 101723 / JCM 4913 / KCC S-0913 / 768</strain>
    </source>
</reference>
<dbReference type="InterPro" id="IPR014031">
    <property type="entry name" value="Ketoacyl_synth_C"/>
</dbReference>
<feature type="compositionally biased region" description="Low complexity" evidence="6">
    <location>
        <begin position="1603"/>
        <end position="1621"/>
    </location>
</feature>
<dbReference type="SUPFAM" id="SSF53901">
    <property type="entry name" value="Thiolase-like"/>
    <property type="match status" value="1"/>
</dbReference>
<dbReference type="PROSITE" id="PS52004">
    <property type="entry name" value="KS3_2"/>
    <property type="match status" value="1"/>
</dbReference>
<dbReference type="Gene3D" id="1.10.1200.10">
    <property type="entry name" value="ACP-like"/>
    <property type="match status" value="1"/>
</dbReference>
<dbReference type="SMART" id="SM00822">
    <property type="entry name" value="PKS_KR"/>
    <property type="match status" value="1"/>
</dbReference>
<feature type="region of interest" description="Disordered" evidence="6">
    <location>
        <begin position="1590"/>
        <end position="1628"/>
    </location>
</feature>
<dbReference type="Proteomes" id="UP000008043">
    <property type="component" value="Chromosome"/>
</dbReference>
<dbReference type="Pfam" id="PF02801">
    <property type="entry name" value="Ketoacyl-synt_C"/>
    <property type="match status" value="1"/>
</dbReference>
<dbReference type="InterPro" id="IPR009081">
    <property type="entry name" value="PP-bd_ACP"/>
</dbReference>
<dbReference type="SMART" id="SM00825">
    <property type="entry name" value="PKS_KS"/>
    <property type="match status" value="1"/>
</dbReference>
<evidence type="ECO:0000256" key="5">
    <source>
        <dbReference type="ARBA" id="ARBA00023315"/>
    </source>
</evidence>
<dbReference type="GO" id="GO:0004312">
    <property type="term" value="F:fatty acid synthase activity"/>
    <property type="evidence" value="ECO:0007669"/>
    <property type="project" value="TreeGrafter"/>
</dbReference>
<dbReference type="EMBL" id="HE971709">
    <property type="protein sequence ID" value="CCK26521.1"/>
    <property type="molecule type" value="Genomic_DNA"/>
</dbReference>
<dbReference type="FunFam" id="3.40.47.10:FF:000019">
    <property type="entry name" value="Polyketide synthase type I"/>
    <property type="match status" value="1"/>
</dbReference>
<dbReference type="eggNOG" id="COG3321">
    <property type="taxonomic scope" value="Bacteria"/>
</dbReference>
<dbReference type="PATRIC" id="fig|1214101.3.peg.2175"/>
<dbReference type="InterPro" id="IPR016036">
    <property type="entry name" value="Malonyl_transacylase_ACP-bd"/>
</dbReference>
<sequence>MSISQRLSDLAPPQREALAERLGAAAGAVTSEPVAVIGMGCRLPGGVASPDDLWRLLAEGRDVVGPVPGSRRAPAAGTDGLDAPARERLHHGGFLADVTGFDAEFFGIAPREAEAMDPQQRLLLEVAWETLEHAGTVPARLAGSRTGVFVGAYYNEYLQRGLADPETLDAYTLTGGLHSVLAGRISYLLDLRGPCLAVDSACSSSLTAVHLACQSLRLRESDTALAGGVNLILDVGISHSLEEFGLLAGGGRCRTFDAGADGIVRTEGCALVLLKRLSDALRDGDRVLAVLRGSGVNQDGRSNGLTAPSGTAQRDLLRSTVTRAGVDPTQVGMVEAHGTGTALGDPIEVEALAEVYGAGQSGRCALGAVKTNLGHSEAVSGVTGLIKTVLAVGRGVVPRNLHFTELNPNISLDGTRLFVPVEDTPWPVQGPPRLAAVSAFGMGGTNAHVLVEQAPRTAGTAPAPAVDSPLLFPLSGATDAGLRGTARRLADWLDGPGADTPLADVGHTLTLRRTHHPARLTVVAEDRPALVDRLRRFLAGEIAVGNSEGTVTRAADRGVVWVFSGHGSQWTGMGTELLAHDPVFAQVIDELDPVYAEETGVPLRDALREDLRTAPADRVQPLLYALQVALAEVWRAHGVPPAAVIGHSMGEIAAAVAAGALDRRDGARLVCRRSRLLRAVAGRGAMAALDLDAEAAERLLAGHEGLTAAILAAPRSTVVSGPPQAVDALVADATAAGVIARRLASDVAFHGPAMDPLCDRLRSDIADLRWAEPEIPFYSSTYDGSRYTGVLDTAHWVANLRNPVRFGAAVAAAAAAGHRLFAELSPHPVVRHALRQTLDAADADDAVVVASLRRDEPERATLLAHLGALHCQGVRLDWPRLHPAGELAALPPTAFAHRRHWRAGAAVLRRTAHPTLGTPAELAAFPDARVWEKPVEPGTALDRQYCLEHAWAAAGAMGLDSSAVTDFAAREEPPRADTTRLQTTVRRTGPGTADWQLHRRAEDGPWQLLADARLAEDEQSGVPADWVYRTEWRPLPLPDGPAGDAGRWLVVDGGGIGDAVRAQVAAHGGTVTVVPASDLRDLTSEELAARLPGVADVDHVLYCAALDSPDDEPESPRWANRLTVELLRLARLLAGPGRGRARLHLVTRYAQTVADETRVVPAQAVLWGLGRGLAVELTEIWGSLTDLDDTSPAAAARLLCAEATRSDGEDQVAFRGGERYVTRLVRGKLDAGTTGTLDPGGCHLVVGAGGSIGPSLVDRLATLGARHLVLLTRGGLTGAAADTAARLRAQGTAVTEVRADVADERAMTELFARFGADLPELHGVFNAAMAGGYTELADLTDEDVALMLRPKVDGSVLLHRLSAGHDVRHFVLFSSTAALLGARGLTHYAAANYFLDSLARHRRALGRPALVIDWGIWGEAFGQVHYSELMSDSGLRPMPDTLAVRALDSLLFADDIHTVVASVDWPTLAEAYRSRIALHLIDEVAPARATAGRRTAPGQEAARVLAATGEARGRLLTEFVRATVADLLGFESPRQLGTDQRFFQIGMDSMTASRTQVRLSRDLGCDLPAAAVFNYPTVESLTEYLLTELGGDDAEDTPPAEGTPRPTTPASSTSPSGTSPTDDLSEDELIRRLTERLGPL</sequence>
<accession>K4QTJ7</accession>
<feature type="domain" description="Ketosynthase family 3 (KS3)" evidence="8">
    <location>
        <begin position="31"/>
        <end position="453"/>
    </location>
</feature>
<dbReference type="Gene3D" id="3.30.70.3290">
    <property type="match status" value="1"/>
</dbReference>
<evidence type="ECO:0000256" key="1">
    <source>
        <dbReference type="ARBA" id="ARBA00022450"/>
    </source>
</evidence>
<dbReference type="Gene3D" id="3.40.50.720">
    <property type="entry name" value="NAD(P)-binding Rossmann-like Domain"/>
    <property type="match status" value="1"/>
</dbReference>
<dbReference type="Pfam" id="PF00109">
    <property type="entry name" value="ketoacyl-synt"/>
    <property type="match status" value="1"/>
</dbReference>
<dbReference type="InterPro" id="IPR020806">
    <property type="entry name" value="PKS_PP-bd"/>
</dbReference>
<evidence type="ECO:0000313" key="9">
    <source>
        <dbReference type="EMBL" id="CCK26521.1"/>
    </source>
</evidence>
<dbReference type="InterPro" id="IPR016039">
    <property type="entry name" value="Thiolase-like"/>
</dbReference>
<evidence type="ECO:0000256" key="4">
    <source>
        <dbReference type="ARBA" id="ARBA00023194"/>
    </source>
</evidence>
<dbReference type="PANTHER" id="PTHR43775">
    <property type="entry name" value="FATTY ACID SYNTHASE"/>
    <property type="match status" value="1"/>
</dbReference>
<evidence type="ECO:0000259" key="8">
    <source>
        <dbReference type="PROSITE" id="PS52004"/>
    </source>
</evidence>
<dbReference type="SMART" id="SM00823">
    <property type="entry name" value="PKS_PP"/>
    <property type="match status" value="1"/>
</dbReference>
<dbReference type="CDD" id="cd08952">
    <property type="entry name" value="KR_1_SDR_x"/>
    <property type="match status" value="1"/>
</dbReference>
<dbReference type="SMART" id="SM01294">
    <property type="entry name" value="PKS_PP_betabranch"/>
    <property type="match status" value="1"/>
</dbReference>
<dbReference type="InterPro" id="IPR001227">
    <property type="entry name" value="Ac_transferase_dom_sf"/>
</dbReference>
<dbReference type="InterPro" id="IPR016035">
    <property type="entry name" value="Acyl_Trfase/lysoPLipase"/>
</dbReference>
<dbReference type="GO" id="GO:0004315">
    <property type="term" value="F:3-oxoacyl-[acyl-carrier-protein] synthase activity"/>
    <property type="evidence" value="ECO:0007669"/>
    <property type="project" value="InterPro"/>
</dbReference>
<dbReference type="Gene3D" id="3.40.366.10">
    <property type="entry name" value="Malonyl-Coenzyme A Acyl Carrier Protein, domain 2"/>
    <property type="match status" value="1"/>
</dbReference>
<name>K4QTJ7_STRDJ</name>
<dbReference type="PANTHER" id="PTHR43775:SF37">
    <property type="entry name" value="SI:DKEY-61P9.11"/>
    <property type="match status" value="1"/>
</dbReference>
<dbReference type="InterPro" id="IPR013968">
    <property type="entry name" value="PKS_KR"/>
</dbReference>
<dbReference type="RefSeq" id="WP_015656915.1">
    <property type="nucleotide sequence ID" value="NC_020504.1"/>
</dbReference>
<dbReference type="SMART" id="SM00827">
    <property type="entry name" value="PKS_AT"/>
    <property type="match status" value="1"/>
</dbReference>
<dbReference type="InterPro" id="IPR036291">
    <property type="entry name" value="NAD(P)-bd_dom_sf"/>
</dbReference>
<keyword evidence="3" id="KW-0808">Transferase</keyword>
<proteinExistence type="predicted"/>
<dbReference type="STRING" id="1214101.BN159_2142"/>
<dbReference type="SUPFAM" id="SSF55048">
    <property type="entry name" value="Probable ACP-binding domain of malonyl-CoA ACP transacylase"/>
    <property type="match status" value="1"/>
</dbReference>
<dbReference type="Pfam" id="PF08659">
    <property type="entry name" value="KR"/>
    <property type="match status" value="1"/>
</dbReference>
<dbReference type="InterPro" id="IPR020841">
    <property type="entry name" value="PKS_Beta-ketoAc_synthase_dom"/>
</dbReference>
<dbReference type="InterPro" id="IPR032821">
    <property type="entry name" value="PKS_assoc"/>
</dbReference>
<dbReference type="SUPFAM" id="SSF47336">
    <property type="entry name" value="ACP-like"/>
    <property type="match status" value="1"/>
</dbReference>
<dbReference type="PROSITE" id="PS00606">
    <property type="entry name" value="KS3_1"/>
    <property type="match status" value="1"/>
</dbReference>
<dbReference type="Pfam" id="PF16197">
    <property type="entry name" value="KAsynt_C_assoc"/>
    <property type="match status" value="1"/>
</dbReference>
<dbReference type="GO" id="GO:0006633">
    <property type="term" value="P:fatty acid biosynthetic process"/>
    <property type="evidence" value="ECO:0007669"/>
    <property type="project" value="InterPro"/>
</dbReference>
<dbReference type="GO" id="GO:0031177">
    <property type="term" value="F:phosphopantetheine binding"/>
    <property type="evidence" value="ECO:0007669"/>
    <property type="project" value="InterPro"/>
</dbReference>
<protein>
    <submittedName>
        <fullName evidence="9">Uncharacterized protein</fullName>
    </submittedName>
</protein>
<feature type="domain" description="Carrier" evidence="7">
    <location>
        <begin position="1514"/>
        <end position="1589"/>
    </location>
</feature>
<dbReference type="Pfam" id="PF00550">
    <property type="entry name" value="PP-binding"/>
    <property type="match status" value="1"/>
</dbReference>
<dbReference type="PROSITE" id="PS50075">
    <property type="entry name" value="CARRIER"/>
    <property type="match status" value="1"/>
</dbReference>
<evidence type="ECO:0000256" key="6">
    <source>
        <dbReference type="SAM" id="MobiDB-lite"/>
    </source>
</evidence>
<organism evidence="9 10">
    <name type="scientific">Streptomyces davaonensis (strain DSM 101723 / JCM 4913 / KCC S-0913 / 768)</name>
    <dbReference type="NCBI Taxonomy" id="1214101"/>
    <lineage>
        <taxon>Bacteria</taxon>
        <taxon>Bacillati</taxon>
        <taxon>Actinomycetota</taxon>
        <taxon>Actinomycetes</taxon>
        <taxon>Kitasatosporales</taxon>
        <taxon>Streptomycetaceae</taxon>
        <taxon>Streptomyces</taxon>
    </lineage>
</organism>
<dbReference type="CDD" id="cd00833">
    <property type="entry name" value="PKS"/>
    <property type="match status" value="1"/>
</dbReference>
<dbReference type="SUPFAM" id="SSF51735">
    <property type="entry name" value="NAD(P)-binding Rossmann-fold domains"/>
    <property type="match status" value="2"/>
</dbReference>
<dbReference type="Pfam" id="PF00698">
    <property type="entry name" value="Acyl_transf_1"/>
    <property type="match status" value="1"/>
</dbReference>
<keyword evidence="5" id="KW-0012">Acyltransferase</keyword>
<dbReference type="InterPro" id="IPR057326">
    <property type="entry name" value="KR_dom"/>
</dbReference>
<evidence type="ECO:0000313" key="10">
    <source>
        <dbReference type="Proteomes" id="UP000008043"/>
    </source>
</evidence>
<dbReference type="InterPro" id="IPR014030">
    <property type="entry name" value="Ketoacyl_synth_N"/>
</dbReference>
<keyword evidence="4" id="KW-0045">Antibiotic biosynthesis</keyword>
<evidence type="ECO:0000256" key="3">
    <source>
        <dbReference type="ARBA" id="ARBA00022679"/>
    </source>
</evidence>
<dbReference type="GO" id="GO:0033068">
    <property type="term" value="P:macrolide biosynthetic process"/>
    <property type="evidence" value="ECO:0007669"/>
    <property type="project" value="UniProtKB-ARBA"/>
</dbReference>
<dbReference type="HOGENOM" id="CLU_000022_35_2_11"/>
<keyword evidence="2" id="KW-0597">Phosphoprotein</keyword>
<dbReference type="InterPro" id="IPR018201">
    <property type="entry name" value="Ketoacyl_synth_AS"/>
</dbReference>
<gene>
    <name evidence="9" type="ORF">BN159_2142</name>
</gene>
<dbReference type="InterPro" id="IPR014043">
    <property type="entry name" value="Acyl_transferase_dom"/>
</dbReference>
<keyword evidence="10" id="KW-1185">Reference proteome</keyword>
<dbReference type="InterPro" id="IPR050091">
    <property type="entry name" value="PKS_NRPS_Biosynth_Enz"/>
</dbReference>